<sequence length="366" mass="42264">MDDNEIYNQISQLNNELVNTQRDLVKTNRDLEYQIERFRVTLQNITDPVIVTDANFNVVLTNQNAISFTGNEKDMIDRPVDEVLYFEEIIQDTDNETFRVSEHRSQYPLKNKEMLFISANHNKVFVELSVSPIKEDPEKISGYVIIIHSIDERKKIELRQTEIKDFLYVINKILRHDVLNFLNVIQMAIYLSKEKNDFNYLDKATMSVEASIKLVNDMKNLEYTISKGGNLDVYHVREVIEDVSSNYPIEFNIIGNGDIVADEAIYSIFDNLIRNAIKHGNTEKMRFVITDKSDHCQISVRDYGNGIDNDVIDKIFDENFTHGTTGNTGLGLYIVKKVIERYGGDIWVESEKEKGTIFTIKIPGPN</sequence>
<dbReference type="CDD" id="cd00130">
    <property type="entry name" value="PAS"/>
    <property type="match status" value="1"/>
</dbReference>
<dbReference type="InterPro" id="IPR000700">
    <property type="entry name" value="PAS-assoc_C"/>
</dbReference>
<evidence type="ECO:0000256" key="8">
    <source>
        <dbReference type="ARBA" id="ARBA00022840"/>
    </source>
</evidence>
<evidence type="ECO:0000256" key="9">
    <source>
        <dbReference type="ARBA" id="ARBA00022989"/>
    </source>
</evidence>
<evidence type="ECO:0000256" key="11">
    <source>
        <dbReference type="ARBA" id="ARBA00023136"/>
    </source>
</evidence>
<comment type="subcellular location">
    <subcellularLocation>
        <location evidence="2">Membrane</location>
        <topology evidence="2">Multi-pass membrane protein</topology>
    </subcellularLocation>
</comment>
<evidence type="ECO:0000256" key="2">
    <source>
        <dbReference type="ARBA" id="ARBA00004141"/>
    </source>
</evidence>
<dbReference type="GO" id="GO:0000156">
    <property type="term" value="F:phosphorelay response regulator activity"/>
    <property type="evidence" value="ECO:0007669"/>
    <property type="project" value="TreeGrafter"/>
</dbReference>
<keyword evidence="8" id="KW-0067">ATP-binding</keyword>
<organism evidence="14 15">
    <name type="scientific">Methanohalophilus mahii (strain ATCC 35705 / DSM 5219 / SLP)</name>
    <dbReference type="NCBI Taxonomy" id="547558"/>
    <lineage>
        <taxon>Archaea</taxon>
        <taxon>Methanobacteriati</taxon>
        <taxon>Methanobacteriota</taxon>
        <taxon>Stenosarchaea group</taxon>
        <taxon>Methanomicrobia</taxon>
        <taxon>Methanosarcinales</taxon>
        <taxon>Methanosarcinaceae</taxon>
        <taxon>Methanohalophilus</taxon>
    </lineage>
</organism>
<dbReference type="PANTHER" id="PTHR42878">
    <property type="entry name" value="TWO-COMPONENT HISTIDINE KINASE"/>
    <property type="match status" value="1"/>
</dbReference>
<dbReference type="GO" id="GO:0004673">
    <property type="term" value="F:protein histidine kinase activity"/>
    <property type="evidence" value="ECO:0007669"/>
    <property type="project" value="UniProtKB-EC"/>
</dbReference>
<evidence type="ECO:0000256" key="5">
    <source>
        <dbReference type="ARBA" id="ARBA00022692"/>
    </source>
</evidence>
<dbReference type="PANTHER" id="PTHR42878:SF7">
    <property type="entry name" value="SENSOR HISTIDINE KINASE GLRK"/>
    <property type="match status" value="1"/>
</dbReference>
<evidence type="ECO:0000313" key="14">
    <source>
        <dbReference type="EMBL" id="ADE36429.1"/>
    </source>
</evidence>
<dbReference type="EC" id="2.7.13.3" evidence="3"/>
<dbReference type="KEGG" id="mmh:Mmah_0908"/>
<keyword evidence="15" id="KW-1185">Reference proteome</keyword>
<comment type="catalytic activity">
    <reaction evidence="1">
        <text>ATP + protein L-histidine = ADP + protein N-phospho-L-histidine.</text>
        <dbReference type="EC" id="2.7.13.3"/>
    </reaction>
</comment>
<feature type="domain" description="Histidine kinase" evidence="12">
    <location>
        <begin position="265"/>
        <end position="366"/>
    </location>
</feature>
<dbReference type="Proteomes" id="UP000001059">
    <property type="component" value="Chromosome"/>
</dbReference>
<dbReference type="CDD" id="cd00075">
    <property type="entry name" value="HATPase"/>
    <property type="match status" value="1"/>
</dbReference>
<dbReference type="InterPro" id="IPR004358">
    <property type="entry name" value="Sig_transdc_His_kin-like_C"/>
</dbReference>
<dbReference type="InterPro" id="IPR005467">
    <property type="entry name" value="His_kinase_dom"/>
</dbReference>
<dbReference type="NCBIfam" id="TIGR00229">
    <property type="entry name" value="sensory_box"/>
    <property type="match status" value="1"/>
</dbReference>
<dbReference type="PROSITE" id="PS50109">
    <property type="entry name" value="HIS_KIN"/>
    <property type="match status" value="1"/>
</dbReference>
<dbReference type="HOGENOM" id="CLU_000445_114_39_2"/>
<dbReference type="GO" id="GO:0016020">
    <property type="term" value="C:membrane"/>
    <property type="evidence" value="ECO:0007669"/>
    <property type="project" value="UniProtKB-SubCell"/>
</dbReference>
<name>D5EB78_METMS</name>
<dbReference type="InterPro" id="IPR003594">
    <property type="entry name" value="HATPase_dom"/>
</dbReference>
<dbReference type="Gene3D" id="3.30.565.10">
    <property type="entry name" value="Histidine kinase-like ATPase, C-terminal domain"/>
    <property type="match status" value="1"/>
</dbReference>
<evidence type="ECO:0000313" key="15">
    <source>
        <dbReference type="Proteomes" id="UP000001059"/>
    </source>
</evidence>
<evidence type="ECO:0000259" key="13">
    <source>
        <dbReference type="PROSITE" id="PS50113"/>
    </source>
</evidence>
<keyword evidence="11" id="KW-0472">Membrane</keyword>
<evidence type="ECO:0000259" key="12">
    <source>
        <dbReference type="PROSITE" id="PS50109"/>
    </source>
</evidence>
<protein>
    <recommendedName>
        <fullName evidence="3">histidine kinase</fullName>
        <ecNumber evidence="3">2.7.13.3</ecNumber>
    </recommendedName>
</protein>
<keyword evidence="6" id="KW-0547">Nucleotide-binding</keyword>
<dbReference type="STRING" id="547558.Mmah_0908"/>
<dbReference type="Pfam" id="PF13426">
    <property type="entry name" value="PAS_9"/>
    <property type="match status" value="1"/>
</dbReference>
<dbReference type="Gene3D" id="3.30.450.20">
    <property type="entry name" value="PAS domain"/>
    <property type="match status" value="1"/>
</dbReference>
<evidence type="ECO:0000256" key="6">
    <source>
        <dbReference type="ARBA" id="ARBA00022741"/>
    </source>
</evidence>
<reference evidence="14 15" key="1">
    <citation type="submission" date="2010-03" db="EMBL/GenBank/DDBJ databases">
        <title>The complete genome of Methanohalophilus mahii DSM 5219.</title>
        <authorList>
            <consortium name="US DOE Joint Genome Institute (JGI-PGF)"/>
            <person name="Lucas S."/>
            <person name="Copeland A."/>
            <person name="Lapidus A."/>
            <person name="Glavina del Rio T."/>
            <person name="Dalin E."/>
            <person name="Tice H."/>
            <person name="Bruce D."/>
            <person name="Goodwin L."/>
            <person name="Pitluck S."/>
            <person name="Kyrpides N."/>
            <person name="Mavromatis K."/>
            <person name="Ivanova N."/>
            <person name="Lykidis A."/>
            <person name="Saunders E."/>
            <person name="Brettin T."/>
            <person name="Detter J.C."/>
            <person name="Han C."/>
            <person name="Land M."/>
            <person name="Hauser L."/>
            <person name="Markowitz V."/>
            <person name="Cheng J.-F."/>
            <person name="Hugenholtz P."/>
            <person name="Woyke T."/>
            <person name="Wu D."/>
            <person name="Spring S."/>
            <person name="Schneider S."/>
            <person name="Schroeder M."/>
            <person name="Klenk H.-P."/>
            <person name="Eisen J.A."/>
        </authorList>
    </citation>
    <scope>NUCLEOTIDE SEQUENCE [LARGE SCALE GENOMIC DNA]</scope>
    <source>
        <strain evidence="15">ATCC 35705 / DSM 5219 / SLP</strain>
    </source>
</reference>
<keyword evidence="5" id="KW-0812">Transmembrane</keyword>
<dbReference type="SUPFAM" id="SSF55785">
    <property type="entry name" value="PYP-like sensor domain (PAS domain)"/>
    <property type="match status" value="1"/>
</dbReference>
<evidence type="ECO:0000256" key="4">
    <source>
        <dbReference type="ARBA" id="ARBA00022679"/>
    </source>
</evidence>
<accession>D5EB78</accession>
<evidence type="ECO:0000256" key="7">
    <source>
        <dbReference type="ARBA" id="ARBA00022777"/>
    </source>
</evidence>
<dbReference type="PRINTS" id="PR00344">
    <property type="entry name" value="BCTRLSENSOR"/>
</dbReference>
<keyword evidence="4" id="KW-0808">Transferase</keyword>
<dbReference type="RefSeq" id="WP_013037372.1">
    <property type="nucleotide sequence ID" value="NC_014002.1"/>
</dbReference>
<evidence type="ECO:0000256" key="1">
    <source>
        <dbReference type="ARBA" id="ARBA00000085"/>
    </source>
</evidence>
<dbReference type="GO" id="GO:0030295">
    <property type="term" value="F:protein kinase activator activity"/>
    <property type="evidence" value="ECO:0007669"/>
    <property type="project" value="TreeGrafter"/>
</dbReference>
<dbReference type="SMART" id="SM00091">
    <property type="entry name" value="PAS"/>
    <property type="match status" value="1"/>
</dbReference>
<keyword evidence="7 14" id="KW-0418">Kinase</keyword>
<dbReference type="Pfam" id="PF02518">
    <property type="entry name" value="HATPase_c"/>
    <property type="match status" value="1"/>
</dbReference>
<dbReference type="OrthoDB" id="230688at2157"/>
<dbReference type="InterPro" id="IPR036890">
    <property type="entry name" value="HATPase_C_sf"/>
</dbReference>
<dbReference type="InterPro" id="IPR000014">
    <property type="entry name" value="PAS"/>
</dbReference>
<dbReference type="SUPFAM" id="SSF55874">
    <property type="entry name" value="ATPase domain of HSP90 chaperone/DNA topoisomerase II/histidine kinase"/>
    <property type="match status" value="1"/>
</dbReference>
<dbReference type="GeneID" id="8983072"/>
<dbReference type="InterPro" id="IPR050351">
    <property type="entry name" value="BphY/WalK/GraS-like"/>
</dbReference>
<proteinExistence type="predicted"/>
<evidence type="ECO:0000256" key="3">
    <source>
        <dbReference type="ARBA" id="ARBA00012438"/>
    </source>
</evidence>
<dbReference type="SMART" id="SM00387">
    <property type="entry name" value="HATPase_c"/>
    <property type="match status" value="1"/>
</dbReference>
<dbReference type="PROSITE" id="PS50113">
    <property type="entry name" value="PAC"/>
    <property type="match status" value="1"/>
</dbReference>
<dbReference type="EMBL" id="CP001994">
    <property type="protein sequence ID" value="ADE36429.1"/>
    <property type="molecule type" value="Genomic_DNA"/>
</dbReference>
<dbReference type="InterPro" id="IPR035965">
    <property type="entry name" value="PAS-like_dom_sf"/>
</dbReference>
<dbReference type="GO" id="GO:0005524">
    <property type="term" value="F:ATP binding"/>
    <property type="evidence" value="ECO:0007669"/>
    <property type="project" value="UniProtKB-KW"/>
</dbReference>
<feature type="domain" description="PAC" evidence="13">
    <location>
        <begin position="110"/>
        <end position="162"/>
    </location>
</feature>
<gene>
    <name evidence="14" type="ordered locus">Mmah_0908</name>
</gene>
<keyword evidence="9" id="KW-1133">Transmembrane helix</keyword>
<dbReference type="GO" id="GO:0007234">
    <property type="term" value="P:osmosensory signaling via phosphorelay pathway"/>
    <property type="evidence" value="ECO:0007669"/>
    <property type="project" value="TreeGrafter"/>
</dbReference>
<dbReference type="AlphaFoldDB" id="D5EB78"/>
<evidence type="ECO:0000256" key="10">
    <source>
        <dbReference type="ARBA" id="ARBA00023012"/>
    </source>
</evidence>
<keyword evidence="10" id="KW-0902">Two-component regulatory system</keyword>